<keyword evidence="2" id="KW-1185">Reference proteome</keyword>
<dbReference type="PANTHER" id="PTHR39450:SF1">
    <property type="entry name" value="DUF1667 DOMAIN-CONTAINING PROTEIN"/>
    <property type="match status" value="1"/>
</dbReference>
<protein>
    <submittedName>
        <fullName evidence="1">DUF1667 domain-containing protein</fullName>
    </submittedName>
</protein>
<dbReference type="Pfam" id="PF07892">
    <property type="entry name" value="DUF1667"/>
    <property type="match status" value="1"/>
</dbReference>
<dbReference type="PANTHER" id="PTHR39450">
    <property type="entry name" value="MOLYBDOPTERIN OXIDOREDUCTASE, 4FE-4S CLUSTER-BINDING SUBUNIT"/>
    <property type="match status" value="1"/>
</dbReference>
<accession>A0AAW4X262</accession>
<dbReference type="InterPro" id="IPR036593">
    <property type="entry name" value="CPE0013-like_sf"/>
</dbReference>
<reference evidence="1 2" key="1">
    <citation type="submission" date="2021-10" db="EMBL/GenBank/DDBJ databases">
        <authorList>
            <person name="Grouzdev D.S."/>
            <person name="Pantiukh K.S."/>
            <person name="Krutkina M.S."/>
        </authorList>
    </citation>
    <scope>NUCLEOTIDE SEQUENCE [LARGE SCALE GENOMIC DNA]</scope>
    <source>
        <strain evidence="1 2">Z-7514</strain>
    </source>
</reference>
<dbReference type="SUPFAM" id="SSF160148">
    <property type="entry name" value="CPE0013-like"/>
    <property type="match status" value="1"/>
</dbReference>
<evidence type="ECO:0000313" key="2">
    <source>
        <dbReference type="Proteomes" id="UP001199296"/>
    </source>
</evidence>
<dbReference type="InterPro" id="IPR012460">
    <property type="entry name" value="DUF1667"/>
</dbReference>
<dbReference type="AlphaFoldDB" id="A0AAW4X262"/>
<dbReference type="EMBL" id="JAJFAT010000021">
    <property type="protein sequence ID" value="MCC3145909.1"/>
    <property type="molecule type" value="Genomic_DNA"/>
</dbReference>
<name>A0AAW4X262_9FIRM</name>
<dbReference type="RefSeq" id="WP_229346609.1">
    <property type="nucleotide sequence ID" value="NZ_JAJFAT010000021.1"/>
</dbReference>
<gene>
    <name evidence="1" type="ORF">LJ207_11340</name>
</gene>
<sequence length="125" mass="13531">MKETKTLTCVACPKGCEVTVEFEGNEILNIDGHACPQGQTYAEEEIVAPTRILPTTVRVKGGALPLCPVKTSKQIPLEIIHDAMEIIGQKEVEAPIEIGQVIVENILDTGADVVATRDLPRKIEV</sequence>
<proteinExistence type="predicted"/>
<organism evidence="1 2">
    <name type="scientific">Halanaerobium polyolivorans</name>
    <dbReference type="NCBI Taxonomy" id="2886943"/>
    <lineage>
        <taxon>Bacteria</taxon>
        <taxon>Bacillati</taxon>
        <taxon>Bacillota</taxon>
        <taxon>Clostridia</taxon>
        <taxon>Halanaerobiales</taxon>
        <taxon>Halanaerobiaceae</taxon>
        <taxon>Halanaerobium</taxon>
    </lineage>
</organism>
<comment type="caution">
    <text evidence="1">The sequence shown here is derived from an EMBL/GenBank/DDBJ whole genome shotgun (WGS) entry which is preliminary data.</text>
</comment>
<dbReference type="Gene3D" id="3.10.530.10">
    <property type="entry name" value="CPE0013-like"/>
    <property type="match status" value="1"/>
</dbReference>
<dbReference type="Proteomes" id="UP001199296">
    <property type="component" value="Unassembled WGS sequence"/>
</dbReference>
<evidence type="ECO:0000313" key="1">
    <source>
        <dbReference type="EMBL" id="MCC3145909.1"/>
    </source>
</evidence>